<organism evidence="1 2">
    <name type="scientific">Deinococcus yavapaiensis KR-236</name>
    <dbReference type="NCBI Taxonomy" id="694435"/>
    <lineage>
        <taxon>Bacteria</taxon>
        <taxon>Thermotogati</taxon>
        <taxon>Deinococcota</taxon>
        <taxon>Deinococci</taxon>
        <taxon>Deinococcales</taxon>
        <taxon>Deinococcaceae</taxon>
        <taxon>Deinococcus</taxon>
    </lineage>
</organism>
<protein>
    <submittedName>
        <fullName evidence="1">LmbE family N-acetylglucosaminyl deacetylase</fullName>
    </submittedName>
</protein>
<accession>A0A318S8V8</accession>
<reference evidence="1 2" key="1">
    <citation type="submission" date="2018-06" db="EMBL/GenBank/DDBJ databases">
        <title>Genomic Encyclopedia of Type Strains, Phase IV (KMG-IV): sequencing the most valuable type-strain genomes for metagenomic binning, comparative biology and taxonomic classification.</title>
        <authorList>
            <person name="Goeker M."/>
        </authorList>
    </citation>
    <scope>NUCLEOTIDE SEQUENCE [LARGE SCALE GENOMIC DNA]</scope>
    <source>
        <strain evidence="1 2">DSM 18048</strain>
    </source>
</reference>
<dbReference type="PANTHER" id="PTHR12993:SF29">
    <property type="entry name" value="BLR3841 PROTEIN"/>
    <property type="match status" value="1"/>
</dbReference>
<dbReference type="EMBL" id="QJSX01000005">
    <property type="protein sequence ID" value="PYE54555.1"/>
    <property type="molecule type" value="Genomic_DNA"/>
</dbReference>
<gene>
    <name evidence="1" type="ORF">DES52_105193</name>
</gene>
<comment type="caution">
    <text evidence="1">The sequence shown here is derived from an EMBL/GenBank/DDBJ whole genome shotgun (WGS) entry which is preliminary data.</text>
</comment>
<dbReference type="InterPro" id="IPR024078">
    <property type="entry name" value="LmbE-like_dom_sf"/>
</dbReference>
<dbReference type="SUPFAM" id="SSF102588">
    <property type="entry name" value="LmbE-like"/>
    <property type="match status" value="1"/>
</dbReference>
<evidence type="ECO:0000313" key="1">
    <source>
        <dbReference type="EMBL" id="PYE54555.1"/>
    </source>
</evidence>
<dbReference type="Pfam" id="PF02585">
    <property type="entry name" value="PIG-L"/>
    <property type="match status" value="1"/>
</dbReference>
<dbReference type="Gene3D" id="3.40.50.10320">
    <property type="entry name" value="LmbE-like"/>
    <property type="match status" value="1"/>
</dbReference>
<dbReference type="Proteomes" id="UP000248326">
    <property type="component" value="Unassembled WGS sequence"/>
</dbReference>
<dbReference type="RefSeq" id="WP_110886320.1">
    <property type="nucleotide sequence ID" value="NZ_QJSX01000005.1"/>
</dbReference>
<name>A0A318S8V8_9DEIO</name>
<evidence type="ECO:0000313" key="2">
    <source>
        <dbReference type="Proteomes" id="UP000248326"/>
    </source>
</evidence>
<dbReference type="PANTHER" id="PTHR12993">
    <property type="entry name" value="N-ACETYLGLUCOSAMINYL-PHOSPHATIDYLINOSITOL DE-N-ACETYLASE-RELATED"/>
    <property type="match status" value="1"/>
</dbReference>
<keyword evidence="2" id="KW-1185">Reference proteome</keyword>
<dbReference type="InterPro" id="IPR003737">
    <property type="entry name" value="GlcNAc_PI_deacetylase-related"/>
</dbReference>
<sequence length="320" mass="35766">MTRRQFIVVLTAFVVLFAAFAINASPALRLLYPRAAATIVGLQEVEVFKARQRVLVVSPHPDDESLCCAGAIQQAQDAGATVFIVWMTNGDGFEFDAILLNRTRRPRVADLQNLGRRRMVEARGAAEVLGVPQSRLYFLGYPDGGTLHMFLENYATPYRSRYTGAARVPYGGTLSPGAAYTGANVERDFETVLNRVKPDIVLAPSPQDQHPDHRAASYFVTRALARRGATNKLRFWIIHGGLEWPLPKGYHPALPLTIPPRGVNLSWQRRSLTEAQEAVKLRAIRTHATQMLILGRFMEAFVRQNELQTRSVLPPLPDRR</sequence>
<dbReference type="AlphaFoldDB" id="A0A318S8V8"/>
<dbReference type="OrthoDB" id="9815144at2"/>
<dbReference type="GO" id="GO:0016811">
    <property type="term" value="F:hydrolase activity, acting on carbon-nitrogen (but not peptide) bonds, in linear amides"/>
    <property type="evidence" value="ECO:0007669"/>
    <property type="project" value="TreeGrafter"/>
</dbReference>
<proteinExistence type="predicted"/>